<dbReference type="CTD" id="5366"/>
<accession>A0A2U3X489</accession>
<evidence type="ECO:0000313" key="2">
    <source>
        <dbReference type="RefSeq" id="XP_004417074.1"/>
    </source>
</evidence>
<dbReference type="PANTHER" id="PTHR14299:SF0">
    <property type="entry name" value="PHORBOL-12-MYRISTATE-13-ACETATE-INDUCED PROTEIN 1"/>
    <property type="match status" value="1"/>
</dbReference>
<dbReference type="GO" id="GO:0001836">
    <property type="term" value="P:release of cytochrome c from mitochondria"/>
    <property type="evidence" value="ECO:0007669"/>
    <property type="project" value="InterPro"/>
</dbReference>
<protein>
    <submittedName>
        <fullName evidence="2">Phorbol-12-myristate-13-acetate-induced protein 1</fullName>
    </submittedName>
</protein>
<dbReference type="STRING" id="9708.A0A2U3X489"/>
<organism evidence="1 2">
    <name type="scientific">Odobenus rosmarus divergens</name>
    <name type="common">Pacific walrus</name>
    <dbReference type="NCBI Taxonomy" id="9708"/>
    <lineage>
        <taxon>Eukaryota</taxon>
        <taxon>Metazoa</taxon>
        <taxon>Chordata</taxon>
        <taxon>Craniata</taxon>
        <taxon>Vertebrata</taxon>
        <taxon>Euteleostomi</taxon>
        <taxon>Mammalia</taxon>
        <taxon>Eutheria</taxon>
        <taxon>Laurasiatheria</taxon>
        <taxon>Carnivora</taxon>
        <taxon>Caniformia</taxon>
        <taxon>Pinnipedia</taxon>
        <taxon>Odobenidae</taxon>
        <taxon>Odobenus</taxon>
    </lineage>
</organism>
<name>A0A2U3X489_ODORO</name>
<dbReference type="KEGG" id="oro:101362130"/>
<dbReference type="AlphaFoldDB" id="A0A2U3X489"/>
<dbReference type="InParanoid" id="A0A2U3X489"/>
<gene>
    <name evidence="2" type="primary">PMAIP1</name>
</gene>
<keyword evidence="1" id="KW-1185">Reference proteome</keyword>
<proteinExistence type="predicted"/>
<dbReference type="GO" id="GO:0005739">
    <property type="term" value="C:mitochondrion"/>
    <property type="evidence" value="ECO:0007669"/>
    <property type="project" value="TreeGrafter"/>
</dbReference>
<sequence length="54" mass="6113">MPGRKARRSVQPSPALALAETEVECAIQLRRFGDKLNFRQKLLNLISKLFRSGT</sequence>
<dbReference type="Proteomes" id="UP000245340">
    <property type="component" value="Unplaced"/>
</dbReference>
<evidence type="ECO:0000313" key="1">
    <source>
        <dbReference type="Proteomes" id="UP000245340"/>
    </source>
</evidence>
<dbReference type="FunCoup" id="A0A2U3X489">
    <property type="interactions" value="21"/>
</dbReference>
<dbReference type="OrthoDB" id="8793015at2759"/>
<dbReference type="GO" id="GO:0043065">
    <property type="term" value="P:positive regulation of apoptotic process"/>
    <property type="evidence" value="ECO:0007669"/>
    <property type="project" value="InterPro"/>
</dbReference>
<dbReference type="GO" id="GO:0006974">
    <property type="term" value="P:DNA damage response"/>
    <property type="evidence" value="ECO:0007669"/>
    <property type="project" value="InterPro"/>
</dbReference>
<dbReference type="Pfam" id="PF15150">
    <property type="entry name" value="PMAIP1"/>
    <property type="match status" value="1"/>
</dbReference>
<dbReference type="GeneID" id="101362130"/>
<dbReference type="InterPro" id="IPR024140">
    <property type="entry name" value="Noxa"/>
</dbReference>
<dbReference type="PANTHER" id="PTHR14299">
    <property type="entry name" value="PHORBOL-12-MYRISTATE-13-ACETATE-INDUCED PROTEIN 1"/>
    <property type="match status" value="1"/>
</dbReference>
<reference evidence="2" key="1">
    <citation type="submission" date="2025-08" db="UniProtKB">
        <authorList>
            <consortium name="RefSeq"/>
        </authorList>
    </citation>
    <scope>IDENTIFICATION</scope>
</reference>
<dbReference type="RefSeq" id="XP_004417074.1">
    <property type="nucleotide sequence ID" value="XM_004417017.1"/>
</dbReference>